<accession>A0ABR2WM95</accession>
<organism evidence="1 2">
    <name type="scientific">Basidiobolus ranarum</name>
    <dbReference type="NCBI Taxonomy" id="34480"/>
    <lineage>
        <taxon>Eukaryota</taxon>
        <taxon>Fungi</taxon>
        <taxon>Fungi incertae sedis</taxon>
        <taxon>Zoopagomycota</taxon>
        <taxon>Entomophthoromycotina</taxon>
        <taxon>Basidiobolomycetes</taxon>
        <taxon>Basidiobolales</taxon>
        <taxon>Basidiobolaceae</taxon>
        <taxon>Basidiobolus</taxon>
    </lineage>
</organism>
<proteinExistence type="predicted"/>
<evidence type="ECO:0000313" key="1">
    <source>
        <dbReference type="EMBL" id="KAK9762621.1"/>
    </source>
</evidence>
<sequence>MIIPSKRSSATSNHSSTLFNNSSCVLSDAVSKPGFAITSSRRVFSNSFDLASTSTLWR</sequence>
<protein>
    <submittedName>
        <fullName evidence="1">Uncharacterized protein</fullName>
    </submittedName>
</protein>
<name>A0ABR2WM95_9FUNG</name>
<comment type="caution">
    <text evidence="1">The sequence shown here is derived from an EMBL/GenBank/DDBJ whole genome shotgun (WGS) entry which is preliminary data.</text>
</comment>
<dbReference type="EMBL" id="JASJQH010000888">
    <property type="protein sequence ID" value="KAK9762621.1"/>
    <property type="molecule type" value="Genomic_DNA"/>
</dbReference>
<reference evidence="1 2" key="1">
    <citation type="submission" date="2023-04" db="EMBL/GenBank/DDBJ databases">
        <title>Genome of Basidiobolus ranarum AG-B5.</title>
        <authorList>
            <person name="Stajich J.E."/>
            <person name="Carter-House D."/>
            <person name="Gryganskyi A."/>
        </authorList>
    </citation>
    <scope>NUCLEOTIDE SEQUENCE [LARGE SCALE GENOMIC DNA]</scope>
    <source>
        <strain evidence="1 2">AG-B5</strain>
    </source>
</reference>
<gene>
    <name evidence="1" type="ORF">K7432_011465</name>
</gene>
<evidence type="ECO:0000313" key="2">
    <source>
        <dbReference type="Proteomes" id="UP001479436"/>
    </source>
</evidence>
<dbReference type="Proteomes" id="UP001479436">
    <property type="component" value="Unassembled WGS sequence"/>
</dbReference>
<keyword evidence="2" id="KW-1185">Reference proteome</keyword>